<name>A0A974H6Y3_XENLA</name>
<protein>
    <recommendedName>
        <fullName evidence="4">Secreted protein</fullName>
    </recommendedName>
</protein>
<organism evidence="2 3">
    <name type="scientific">Xenopus laevis</name>
    <name type="common">African clawed frog</name>
    <dbReference type="NCBI Taxonomy" id="8355"/>
    <lineage>
        <taxon>Eukaryota</taxon>
        <taxon>Metazoa</taxon>
        <taxon>Chordata</taxon>
        <taxon>Craniata</taxon>
        <taxon>Vertebrata</taxon>
        <taxon>Euteleostomi</taxon>
        <taxon>Amphibia</taxon>
        <taxon>Batrachia</taxon>
        <taxon>Anura</taxon>
        <taxon>Pipoidea</taxon>
        <taxon>Pipidae</taxon>
        <taxon>Xenopodinae</taxon>
        <taxon>Xenopus</taxon>
        <taxon>Xenopus</taxon>
    </lineage>
</organism>
<gene>
    <name evidence="2" type="ORF">XELAEV_18038410mg</name>
</gene>
<evidence type="ECO:0000313" key="3">
    <source>
        <dbReference type="Proteomes" id="UP000694892"/>
    </source>
</evidence>
<keyword evidence="1" id="KW-0732">Signal</keyword>
<feature type="signal peptide" evidence="1">
    <location>
        <begin position="1"/>
        <end position="18"/>
    </location>
</feature>
<evidence type="ECO:0008006" key="4">
    <source>
        <dbReference type="Google" id="ProtNLM"/>
    </source>
</evidence>
<dbReference type="EMBL" id="CM004480">
    <property type="protein sequence ID" value="OCT67128.1"/>
    <property type="molecule type" value="Genomic_DNA"/>
</dbReference>
<reference evidence="3" key="1">
    <citation type="journal article" date="2016" name="Nature">
        <title>Genome evolution in the allotetraploid frog Xenopus laevis.</title>
        <authorList>
            <person name="Session A.M."/>
            <person name="Uno Y."/>
            <person name="Kwon T."/>
            <person name="Chapman J.A."/>
            <person name="Toyoda A."/>
            <person name="Takahashi S."/>
            <person name="Fukui A."/>
            <person name="Hikosaka A."/>
            <person name="Suzuki A."/>
            <person name="Kondo M."/>
            <person name="van Heeringen S.J."/>
            <person name="Quigley I."/>
            <person name="Heinz S."/>
            <person name="Ogino H."/>
            <person name="Ochi H."/>
            <person name="Hellsten U."/>
            <person name="Lyons J.B."/>
            <person name="Simakov O."/>
            <person name="Putnam N."/>
            <person name="Stites J."/>
            <person name="Kuroki Y."/>
            <person name="Tanaka T."/>
            <person name="Michiue T."/>
            <person name="Watanabe M."/>
            <person name="Bogdanovic O."/>
            <person name="Lister R."/>
            <person name="Georgiou G."/>
            <person name="Paranjpe S.S."/>
            <person name="van Kruijsbergen I."/>
            <person name="Shu S."/>
            <person name="Carlson J."/>
            <person name="Kinoshita T."/>
            <person name="Ohta Y."/>
            <person name="Mawaribuchi S."/>
            <person name="Jenkins J."/>
            <person name="Grimwood J."/>
            <person name="Schmutz J."/>
            <person name="Mitros T."/>
            <person name="Mozaffari S.V."/>
            <person name="Suzuki Y."/>
            <person name="Haramoto Y."/>
            <person name="Yamamoto T.S."/>
            <person name="Takagi C."/>
            <person name="Heald R."/>
            <person name="Miller K."/>
            <person name="Haudenschild C."/>
            <person name="Kitzman J."/>
            <person name="Nakayama T."/>
            <person name="Izutsu Y."/>
            <person name="Robert J."/>
            <person name="Fortriede J."/>
            <person name="Burns K."/>
            <person name="Lotay V."/>
            <person name="Karimi K."/>
            <person name="Yasuoka Y."/>
            <person name="Dichmann D.S."/>
            <person name="Flajnik M.F."/>
            <person name="Houston D.W."/>
            <person name="Shendure J."/>
            <person name="DuPasquier L."/>
            <person name="Vize P.D."/>
            <person name="Zorn A.M."/>
            <person name="Ito M."/>
            <person name="Marcotte E.M."/>
            <person name="Wallingford J.B."/>
            <person name="Ito Y."/>
            <person name="Asashima M."/>
            <person name="Ueno N."/>
            <person name="Matsuda Y."/>
            <person name="Veenstra G.J."/>
            <person name="Fujiyama A."/>
            <person name="Harland R.M."/>
            <person name="Taira M."/>
            <person name="Rokhsar D.S."/>
        </authorList>
    </citation>
    <scope>NUCLEOTIDE SEQUENCE [LARGE SCALE GENOMIC DNA]</scope>
    <source>
        <strain evidence="3">J</strain>
    </source>
</reference>
<sequence length="75" mass="8549">MNWEIFDFLIMLLKLLSPLPPSSLSVLLLFKFGLSQSVILINFRRLERGGGTLPQSHKAPDYLNNGQVIFKRESC</sequence>
<evidence type="ECO:0000256" key="1">
    <source>
        <dbReference type="SAM" id="SignalP"/>
    </source>
</evidence>
<dbReference type="AlphaFoldDB" id="A0A974H6Y3"/>
<feature type="chain" id="PRO_5037952977" description="Secreted protein" evidence="1">
    <location>
        <begin position="19"/>
        <end position="75"/>
    </location>
</feature>
<evidence type="ECO:0000313" key="2">
    <source>
        <dbReference type="EMBL" id="OCT67128.1"/>
    </source>
</evidence>
<accession>A0A974H6Y3</accession>
<proteinExistence type="predicted"/>
<dbReference type="Proteomes" id="UP000694892">
    <property type="component" value="Chromosome 8L"/>
</dbReference>